<keyword evidence="4" id="KW-1185">Reference proteome</keyword>
<dbReference type="GO" id="GO:0007059">
    <property type="term" value="P:chromosome segregation"/>
    <property type="evidence" value="ECO:0007669"/>
    <property type="project" value="UniProtKB-KW"/>
</dbReference>
<dbReference type="PANTHER" id="PTHR12377">
    <property type="entry name" value="CYTOSOLIC IRON-SULFUR ASSEMBLY COMPONENT 2B-RELATED"/>
    <property type="match status" value="1"/>
</dbReference>
<comment type="similarity">
    <text evidence="1">Belongs to the MIP18 family.</text>
</comment>
<evidence type="ECO:0008006" key="5">
    <source>
        <dbReference type="Google" id="ProtNLM"/>
    </source>
</evidence>
<accession>A0A9P0EDU7</accession>
<dbReference type="EMBL" id="OV725078">
    <property type="protein sequence ID" value="CAH1393109.1"/>
    <property type="molecule type" value="Genomic_DNA"/>
</dbReference>
<dbReference type="AlphaFoldDB" id="A0A9P0EDU7"/>
<dbReference type="PANTHER" id="PTHR12377:SF2">
    <property type="entry name" value="CYTOSOLIC IRON-SULFUR ASSEMBLY COMPONENT 2A"/>
    <property type="match status" value="1"/>
</dbReference>
<dbReference type="InterPro" id="IPR034904">
    <property type="entry name" value="FSCA_dom_sf"/>
</dbReference>
<keyword evidence="2" id="KW-0159">Chromosome partition</keyword>
<evidence type="ECO:0000313" key="3">
    <source>
        <dbReference type="EMBL" id="CAH1393109.1"/>
    </source>
</evidence>
<name>A0A9P0EDU7_NEZVI</name>
<dbReference type="FunFam" id="3.30.300.130:FF:000004">
    <property type="entry name" value="cytosolic iron-sulfur assembly component 2A"/>
    <property type="match status" value="1"/>
</dbReference>
<reference evidence="3" key="1">
    <citation type="submission" date="2022-01" db="EMBL/GenBank/DDBJ databases">
        <authorList>
            <person name="King R."/>
        </authorList>
    </citation>
    <scope>NUCLEOTIDE SEQUENCE</scope>
</reference>
<dbReference type="InterPro" id="IPR039796">
    <property type="entry name" value="MIP18"/>
</dbReference>
<evidence type="ECO:0000256" key="2">
    <source>
        <dbReference type="ARBA" id="ARBA00022829"/>
    </source>
</evidence>
<dbReference type="Proteomes" id="UP001152798">
    <property type="component" value="Chromosome 2"/>
</dbReference>
<gene>
    <name evidence="3" type="ORF">NEZAVI_LOCUS3826</name>
</gene>
<dbReference type="SUPFAM" id="SSF117916">
    <property type="entry name" value="Fe-S cluster assembly (FSCA) domain-like"/>
    <property type="match status" value="1"/>
</dbReference>
<evidence type="ECO:0000256" key="1">
    <source>
        <dbReference type="ARBA" id="ARBA00010381"/>
    </source>
</evidence>
<dbReference type="OrthoDB" id="2746at2759"/>
<organism evidence="3 4">
    <name type="scientific">Nezara viridula</name>
    <name type="common">Southern green stink bug</name>
    <name type="synonym">Cimex viridulus</name>
    <dbReference type="NCBI Taxonomy" id="85310"/>
    <lineage>
        <taxon>Eukaryota</taxon>
        <taxon>Metazoa</taxon>
        <taxon>Ecdysozoa</taxon>
        <taxon>Arthropoda</taxon>
        <taxon>Hexapoda</taxon>
        <taxon>Insecta</taxon>
        <taxon>Pterygota</taxon>
        <taxon>Neoptera</taxon>
        <taxon>Paraneoptera</taxon>
        <taxon>Hemiptera</taxon>
        <taxon>Heteroptera</taxon>
        <taxon>Panheteroptera</taxon>
        <taxon>Pentatomomorpha</taxon>
        <taxon>Pentatomoidea</taxon>
        <taxon>Pentatomidae</taxon>
        <taxon>Pentatominae</taxon>
        <taxon>Nezara</taxon>
    </lineage>
</organism>
<proteinExistence type="inferred from homology"/>
<evidence type="ECO:0000313" key="4">
    <source>
        <dbReference type="Proteomes" id="UP001152798"/>
    </source>
</evidence>
<dbReference type="Gene3D" id="6.10.250.1280">
    <property type="match status" value="1"/>
</dbReference>
<dbReference type="GO" id="GO:0051604">
    <property type="term" value="P:protein maturation"/>
    <property type="evidence" value="ECO:0007669"/>
    <property type="project" value="InterPro"/>
</dbReference>
<sequence length="175" mass="19919">MFTPLVKRFKSLVTRSDMSIRERMKNCDMVKYASQNNNVELCTPEELKLTVYDIIRSIKDPEKPFTLEDLNVVYEDGVEVSRGLNGDQSVYLITVEFKPTVSHCNLATLIGLCIKVKLKQHLLIRHKLTIHVKEGSHITGDAVNKQINDKERVAAAMENNSLKEMVEKCIADIDN</sequence>
<dbReference type="Gene3D" id="3.30.300.130">
    <property type="entry name" value="Fe-S cluster assembly (FSCA)"/>
    <property type="match status" value="1"/>
</dbReference>
<protein>
    <recommendedName>
        <fullName evidence="5">MIP18 family-like domain-containing protein</fullName>
    </recommendedName>
</protein>